<dbReference type="AlphaFoldDB" id="A0A8J6P527"/>
<organism evidence="1 2">
    <name type="scientific">Taishania pollutisoli</name>
    <dbReference type="NCBI Taxonomy" id="2766479"/>
    <lineage>
        <taxon>Bacteria</taxon>
        <taxon>Pseudomonadati</taxon>
        <taxon>Bacteroidota</taxon>
        <taxon>Flavobacteriia</taxon>
        <taxon>Flavobacteriales</taxon>
        <taxon>Crocinitomicaceae</taxon>
        <taxon>Taishania</taxon>
    </lineage>
</organism>
<evidence type="ECO:0000313" key="2">
    <source>
        <dbReference type="Proteomes" id="UP000652681"/>
    </source>
</evidence>
<dbReference type="Pfam" id="PF13585">
    <property type="entry name" value="CHU_C"/>
    <property type="match status" value="1"/>
</dbReference>
<dbReference type="EMBL" id="JACVEL010000002">
    <property type="protein sequence ID" value="MBC9811869.1"/>
    <property type="molecule type" value="Genomic_DNA"/>
</dbReference>
<reference evidence="1" key="1">
    <citation type="submission" date="2020-09" db="EMBL/GenBank/DDBJ databases">
        <title>Taishania pollutisoli gen. nov., sp. nov., Isolated from Tetrabromobisphenol A-Contaminated Soil.</title>
        <authorList>
            <person name="Chen Q."/>
        </authorList>
    </citation>
    <scope>NUCLEOTIDE SEQUENCE</scope>
    <source>
        <strain evidence="1">CZZ-1</strain>
    </source>
</reference>
<comment type="caution">
    <text evidence="1">The sequence shown here is derived from an EMBL/GenBank/DDBJ whole genome shotgun (WGS) entry which is preliminary data.</text>
</comment>
<gene>
    <name evidence="1" type="ORF">H9Y05_05205</name>
</gene>
<dbReference type="RefSeq" id="WP_216713685.1">
    <property type="nucleotide sequence ID" value="NZ_JACVEL010000002.1"/>
</dbReference>
<protein>
    <submittedName>
        <fullName evidence="1">Gliding motility-associated C-terminal domain-containing protein</fullName>
    </submittedName>
</protein>
<dbReference type="Proteomes" id="UP000652681">
    <property type="component" value="Unassembled WGS sequence"/>
</dbReference>
<sequence>MIKPVLHTIILLFIVVSLKAQENLVPNPSFDEYTECPDYEGQLNYATGWFKANLATSDYMNLCATYIYNTIPQNAVGYQYPKIGNGYAHSINFGSGSEYMECRLSESLKANKLYLISVYVSLTETSQYWVEKLGIRFTKDTLYRNDLQRWTEADAYFEGIKNDTANWQCLTTCYLAKGGEQFLTIGMFDEWDNYIYYPVQPAYPNLVHPEDIHAGYYWDDISVVESDLCKLEFTIPNVVTANSDGINDFFKLQLPSGATFTILNRWGNIVYKNSDSELLWPQSGEKLTEGVYFYVLEYQINNKKEKQTGFIQLIR</sequence>
<proteinExistence type="predicted"/>
<accession>A0A8J6P527</accession>
<name>A0A8J6P527_9FLAO</name>
<evidence type="ECO:0000313" key="1">
    <source>
        <dbReference type="EMBL" id="MBC9811869.1"/>
    </source>
</evidence>
<keyword evidence="2" id="KW-1185">Reference proteome</keyword>